<gene>
    <name evidence="2" type="ORF">ASZ90_006559</name>
</gene>
<dbReference type="EMBL" id="LNQE01000892">
    <property type="protein sequence ID" value="KUG23648.1"/>
    <property type="molecule type" value="Genomic_DNA"/>
</dbReference>
<evidence type="ECO:0000256" key="1">
    <source>
        <dbReference type="SAM" id="MobiDB-lite"/>
    </source>
</evidence>
<organism evidence="2">
    <name type="scientific">hydrocarbon metagenome</name>
    <dbReference type="NCBI Taxonomy" id="938273"/>
    <lineage>
        <taxon>unclassified sequences</taxon>
        <taxon>metagenomes</taxon>
        <taxon>ecological metagenomes</taxon>
    </lineage>
</organism>
<accession>A0A0W8FRW6</accession>
<evidence type="ECO:0000313" key="2">
    <source>
        <dbReference type="EMBL" id="KUG23648.1"/>
    </source>
</evidence>
<reference evidence="2" key="1">
    <citation type="journal article" date="2015" name="Proc. Natl. Acad. Sci. U.S.A.">
        <title>Networks of energetic and metabolic interactions define dynamics in microbial communities.</title>
        <authorList>
            <person name="Embree M."/>
            <person name="Liu J.K."/>
            <person name="Al-Bassam M.M."/>
            <person name="Zengler K."/>
        </authorList>
    </citation>
    <scope>NUCLEOTIDE SEQUENCE</scope>
</reference>
<name>A0A0W8FRW6_9ZZZZ</name>
<feature type="compositionally biased region" description="Basic and acidic residues" evidence="1">
    <location>
        <begin position="111"/>
        <end position="121"/>
    </location>
</feature>
<proteinExistence type="predicted"/>
<sequence>MDDFEDSFKDAIEAGQRNLRATKLLNNWCFHAEFIRSSGRGMIEAETGLPIGHMGVQCKFSKKNSMLCWLLEDAAYDFYKNNCKGCKDRVPVGFPNIMSFVGPREDAAEKRKYAREEEKRERKQKQTNRQQERAKLRYELSLEETFVLDLLDELDRSDIARDDPRLEQLANLAPETFTRKVIKHLLPAVLYESLPYSNPAAKALLKAPLKPEEKFSVAVRLVTSYEESQTAIDVILSDAGKLTEGDLTKVLSRFVSMALGPPPGMHFGMGEPIRLNAAPIRSLFKQRHAEICAEIDVLLRSANPKKIGEAIEIILATESDDLLSKHAESIFAKLMRRRLLLPSERRDSSVLYYLREAASKCLELFPEETDKIIQSFLADNDDTGKEEAHRTYGSVLRHSYREKTHIGTAQRIAFRRLLWAATESPENIMDKAGQFFRHSWDEFAQLAAEHFDDLIGAAAILSEKYEQVDKKRALELADNVLDHMERGNKRTAIDSLQEALIEWAAVGAKFKGREGIEQFLELYRRLPENQTQMRGNMIAHVSKLLTGVESLMIVLTDWYRSLMDESQLIRARAVQAWENMPYDLVKNFPDLFFEAFSVLLTDPYVIVHRAAVHALRHRSFPEEKRGLIKRGLLNLIFYYSQQSKQEDFVVDCIDAFAFLCLSSEERKGKLGQWLSAILLTLEGSALYHAVDRLHYGFKNVPGFVKVALKSIQNDYTRSISIDDCAAAILGAPNSELRNCVEDIKKAFEALRPFKPEGFFEALLYATALTKAGDHATANACFIELMASIPLEDRNEQWRLEAALVAVASEIEHAIGGGEVFVELIEKWSSLLSELEKENEKRTKLRNFPPSFFIED</sequence>
<comment type="caution">
    <text evidence="2">The sequence shown here is derived from an EMBL/GenBank/DDBJ whole genome shotgun (WGS) entry which is preliminary data.</text>
</comment>
<dbReference type="SUPFAM" id="SSF48371">
    <property type="entry name" value="ARM repeat"/>
    <property type="match status" value="1"/>
</dbReference>
<dbReference type="AlphaFoldDB" id="A0A0W8FRW6"/>
<feature type="region of interest" description="Disordered" evidence="1">
    <location>
        <begin position="111"/>
        <end position="132"/>
    </location>
</feature>
<dbReference type="InterPro" id="IPR016024">
    <property type="entry name" value="ARM-type_fold"/>
</dbReference>
<protein>
    <submittedName>
        <fullName evidence="2">Uncharacterized protein</fullName>
    </submittedName>
</protein>